<reference evidence="1 2" key="1">
    <citation type="journal article" date="2023" name="Sci. Data">
        <title>Genome assembly of the Korean intertidal mud-creeper Batillaria attramentaria.</title>
        <authorList>
            <person name="Patra A.K."/>
            <person name="Ho P.T."/>
            <person name="Jun S."/>
            <person name="Lee S.J."/>
            <person name="Kim Y."/>
            <person name="Won Y.J."/>
        </authorList>
    </citation>
    <scope>NUCLEOTIDE SEQUENCE [LARGE SCALE GENOMIC DNA]</scope>
    <source>
        <strain evidence="1">Wonlab-2016</strain>
    </source>
</reference>
<evidence type="ECO:0000313" key="1">
    <source>
        <dbReference type="EMBL" id="KAK7479432.1"/>
    </source>
</evidence>
<dbReference type="Proteomes" id="UP001519460">
    <property type="component" value="Unassembled WGS sequence"/>
</dbReference>
<name>A0ABD0JXK6_9CAEN</name>
<protein>
    <submittedName>
        <fullName evidence="1">Uncharacterized protein</fullName>
    </submittedName>
</protein>
<organism evidence="1 2">
    <name type="scientific">Batillaria attramentaria</name>
    <dbReference type="NCBI Taxonomy" id="370345"/>
    <lineage>
        <taxon>Eukaryota</taxon>
        <taxon>Metazoa</taxon>
        <taxon>Spiralia</taxon>
        <taxon>Lophotrochozoa</taxon>
        <taxon>Mollusca</taxon>
        <taxon>Gastropoda</taxon>
        <taxon>Caenogastropoda</taxon>
        <taxon>Sorbeoconcha</taxon>
        <taxon>Cerithioidea</taxon>
        <taxon>Batillariidae</taxon>
        <taxon>Batillaria</taxon>
    </lineage>
</organism>
<keyword evidence="2" id="KW-1185">Reference proteome</keyword>
<dbReference type="AlphaFoldDB" id="A0ABD0JXK6"/>
<sequence>MERGLTAAASELGPVVPGVFNIKHTCLIGTMASLVRPTLLRNAHLLQVRKYSAACQTRTGKVQQSGPVTKAQLVKFPVSSYMQEDQT</sequence>
<gene>
    <name evidence="1" type="ORF">BaRGS_00029349</name>
</gene>
<proteinExistence type="predicted"/>
<accession>A0ABD0JXK6</accession>
<comment type="caution">
    <text evidence="1">The sequence shown here is derived from an EMBL/GenBank/DDBJ whole genome shotgun (WGS) entry which is preliminary data.</text>
</comment>
<evidence type="ECO:0000313" key="2">
    <source>
        <dbReference type="Proteomes" id="UP001519460"/>
    </source>
</evidence>
<dbReference type="EMBL" id="JACVVK020000303">
    <property type="protein sequence ID" value="KAK7479432.1"/>
    <property type="molecule type" value="Genomic_DNA"/>
</dbReference>